<dbReference type="EMBL" id="JH600068">
    <property type="protein sequence ID" value="EIG55439.1"/>
    <property type="molecule type" value="Genomic_DNA"/>
</dbReference>
<feature type="region of interest" description="Disordered" evidence="1">
    <location>
        <begin position="1"/>
        <end position="25"/>
    </location>
</feature>
<organism evidence="2">
    <name type="scientific">Desulfovibrio sp. U5L</name>
    <dbReference type="NCBI Taxonomy" id="596152"/>
    <lineage>
        <taxon>Bacteria</taxon>
        <taxon>Pseudomonadati</taxon>
        <taxon>Thermodesulfobacteriota</taxon>
        <taxon>Desulfovibrionia</taxon>
        <taxon>Desulfovibrionales</taxon>
        <taxon>Desulfovibrionaceae</taxon>
        <taxon>Desulfovibrio</taxon>
    </lineage>
</organism>
<accession>I2Q6N3</accession>
<dbReference type="eggNOG" id="ENOG5031JXC">
    <property type="taxonomic scope" value="Bacteria"/>
</dbReference>
<protein>
    <submittedName>
        <fullName evidence="2">Uncharacterized protein</fullName>
    </submittedName>
</protein>
<sequence>MDKTRIADTLSGSPPADPAGSRPAWPPGCLPRRTAVAAGQAAGLPMASISRLGAGRWHIRWEPADENRRREVYLSPGDGGLISVTRTGNRLAIRLHGPLGDACVRNLGDCLVNALCEGVGHIDLWPGIQAFIPPDAGHMLESFGRNLARDHLCIGLDIHGFDPGANELAEAFRRGLAQAGKRNGAS</sequence>
<dbReference type="HOGENOM" id="CLU_124882_0_0_7"/>
<name>I2Q6N3_9BACT</name>
<reference evidence="2" key="1">
    <citation type="submission" date="2011-11" db="EMBL/GenBank/DDBJ databases">
        <title>Improved High-Quality Draft sequence of Desulfovibrio sp. U5L.</title>
        <authorList>
            <consortium name="US DOE Joint Genome Institute"/>
            <person name="Lucas S."/>
            <person name="Han J."/>
            <person name="Lapidus A."/>
            <person name="Cheng J.-F."/>
            <person name="Goodwin L."/>
            <person name="Pitluck S."/>
            <person name="Peters L."/>
            <person name="Ovchinnikova G."/>
            <person name="Held B."/>
            <person name="Detter J.C."/>
            <person name="Han C."/>
            <person name="Tapia R."/>
            <person name="Land M."/>
            <person name="Hauser L."/>
            <person name="Kyrpides N."/>
            <person name="Ivanova N."/>
            <person name="Pagani I."/>
            <person name="Gabster J."/>
            <person name="Walker C."/>
            <person name="Stolyar S."/>
            <person name="Stahl D."/>
            <person name="Arkin A."/>
            <person name="Dehal P."/>
            <person name="Hazen T."/>
            <person name="Woyke T."/>
        </authorList>
    </citation>
    <scope>NUCLEOTIDE SEQUENCE [LARGE SCALE GENOMIC DNA]</scope>
    <source>
        <strain evidence="2">U5L</strain>
    </source>
</reference>
<gene>
    <name evidence="2" type="ORF">DesU5LDRAFT_3826</name>
</gene>
<evidence type="ECO:0000256" key="1">
    <source>
        <dbReference type="SAM" id="MobiDB-lite"/>
    </source>
</evidence>
<dbReference type="STRING" id="596152.DesU5LDRAFT_3826"/>
<evidence type="ECO:0000313" key="2">
    <source>
        <dbReference type="EMBL" id="EIG55439.1"/>
    </source>
</evidence>
<proteinExistence type="predicted"/>
<dbReference type="AlphaFoldDB" id="I2Q6N3"/>